<gene>
    <name evidence="3" type="ORF">D1013_12315</name>
</gene>
<sequence length="351" mass="40962">MYSFLKNRHLLINILIGLALLSIPVLTSPDFGRDVSLFSISGFQQSLVSYILLIFFYYLNYYYFIPTFYFKRKWWWYALLMIVCYLMVSRVPEVLFFNQPEPNVPFEVPPPNPYPFNDLQPRPFDIFRFRDSFIFQYLMVLVLSLLLKMDNQLKTVKSEKLKSEVSYLKAQINPHFLFNTLNSIYALALTKSDKAPKAILKLSDMMRYVVTESDSDNVPLEKELAYISDYVALQQLRIGGSLDLTFEIKGSAQGKVIAPIILINYIENAFKYGVNPNETSKIDIYISVDEQGVLLDLTNIISVHKQTLSESTKEGHLNTKKRLDYRYPNKYNLDILQKENTYQVKLYIQLL</sequence>
<evidence type="ECO:0000313" key="4">
    <source>
        <dbReference type="Proteomes" id="UP000276309"/>
    </source>
</evidence>
<evidence type="ECO:0000313" key="3">
    <source>
        <dbReference type="EMBL" id="AYN68099.1"/>
    </source>
</evidence>
<dbReference type="Proteomes" id="UP000276309">
    <property type="component" value="Chromosome"/>
</dbReference>
<feature type="transmembrane region" description="Helical" evidence="1">
    <location>
        <begin position="127"/>
        <end position="147"/>
    </location>
</feature>
<dbReference type="EMBL" id="CP032050">
    <property type="protein sequence ID" value="AYN68099.1"/>
    <property type="molecule type" value="Genomic_DNA"/>
</dbReference>
<keyword evidence="1" id="KW-0812">Transmembrane</keyword>
<keyword evidence="1" id="KW-0472">Membrane</keyword>
<proteinExistence type="predicted"/>
<dbReference type="OrthoDB" id="9809908at2"/>
<reference evidence="3 4" key="1">
    <citation type="submission" date="2018-08" db="EMBL/GenBank/DDBJ databases">
        <title>The reduced genetic potential of extracellular carbohydrate catabolism in Euzebyella marina RN62, a Flavobacteriia bacterium isolated from the hadal water.</title>
        <authorList>
            <person name="Xue C."/>
        </authorList>
    </citation>
    <scope>NUCLEOTIDE SEQUENCE [LARGE SCALE GENOMIC DNA]</scope>
    <source>
        <strain evidence="3 4">RN62</strain>
    </source>
</reference>
<feature type="transmembrane region" description="Helical" evidence="1">
    <location>
        <begin position="43"/>
        <end position="62"/>
    </location>
</feature>
<accession>A0A3G2L752</accession>
<dbReference type="AlphaFoldDB" id="A0A3G2L752"/>
<dbReference type="Pfam" id="PF06580">
    <property type="entry name" value="His_kinase"/>
    <property type="match status" value="1"/>
</dbReference>
<name>A0A3G2L752_9FLAO</name>
<feature type="transmembrane region" description="Helical" evidence="1">
    <location>
        <begin position="74"/>
        <end position="92"/>
    </location>
</feature>
<dbReference type="GO" id="GO:0000155">
    <property type="term" value="F:phosphorelay sensor kinase activity"/>
    <property type="evidence" value="ECO:0007669"/>
    <property type="project" value="InterPro"/>
</dbReference>
<evidence type="ECO:0000259" key="2">
    <source>
        <dbReference type="Pfam" id="PF06580"/>
    </source>
</evidence>
<organism evidence="3 4">
    <name type="scientific">Euzebyella marina</name>
    <dbReference type="NCBI Taxonomy" id="1761453"/>
    <lineage>
        <taxon>Bacteria</taxon>
        <taxon>Pseudomonadati</taxon>
        <taxon>Bacteroidota</taxon>
        <taxon>Flavobacteriia</taxon>
        <taxon>Flavobacteriales</taxon>
        <taxon>Flavobacteriaceae</taxon>
        <taxon>Euzebyella</taxon>
    </lineage>
</organism>
<feature type="domain" description="Signal transduction histidine kinase internal region" evidence="2">
    <location>
        <begin position="164"/>
        <end position="241"/>
    </location>
</feature>
<protein>
    <recommendedName>
        <fullName evidence="2">Signal transduction histidine kinase internal region domain-containing protein</fullName>
    </recommendedName>
</protein>
<evidence type="ECO:0000256" key="1">
    <source>
        <dbReference type="SAM" id="Phobius"/>
    </source>
</evidence>
<dbReference type="KEGG" id="emar:D1013_12315"/>
<dbReference type="PANTHER" id="PTHR34220">
    <property type="entry name" value="SENSOR HISTIDINE KINASE YPDA"/>
    <property type="match status" value="1"/>
</dbReference>
<dbReference type="InterPro" id="IPR010559">
    <property type="entry name" value="Sig_transdc_His_kin_internal"/>
</dbReference>
<dbReference type="RefSeq" id="WP_121849114.1">
    <property type="nucleotide sequence ID" value="NZ_CP032050.1"/>
</dbReference>
<dbReference type="GO" id="GO:0016020">
    <property type="term" value="C:membrane"/>
    <property type="evidence" value="ECO:0007669"/>
    <property type="project" value="InterPro"/>
</dbReference>
<keyword evidence="1" id="KW-1133">Transmembrane helix</keyword>
<keyword evidence="4" id="KW-1185">Reference proteome</keyword>
<dbReference type="PANTHER" id="PTHR34220:SF7">
    <property type="entry name" value="SENSOR HISTIDINE KINASE YPDA"/>
    <property type="match status" value="1"/>
</dbReference>
<dbReference type="InterPro" id="IPR050640">
    <property type="entry name" value="Bact_2-comp_sensor_kinase"/>
</dbReference>